<dbReference type="PANTHER" id="PTHR48097">
    <property type="entry name" value="L-THREONINE ALDOLASE-RELATED"/>
    <property type="match status" value="1"/>
</dbReference>
<dbReference type="Gene3D" id="3.90.1150.10">
    <property type="entry name" value="Aspartate Aminotransferase, domain 1"/>
    <property type="match status" value="1"/>
</dbReference>
<evidence type="ECO:0000256" key="6">
    <source>
        <dbReference type="PIRSR" id="PIRSR017617-1"/>
    </source>
</evidence>
<dbReference type="RefSeq" id="WP_008489364.1">
    <property type="nucleotide sequence ID" value="NZ_AMRG01000013.1"/>
</dbReference>
<dbReference type="Proteomes" id="UP000014115">
    <property type="component" value="Unassembled WGS sequence"/>
</dbReference>
<keyword evidence="4" id="KW-0663">Pyridoxal phosphate</keyword>
<keyword evidence="9" id="KW-1185">Reference proteome</keyword>
<dbReference type="InterPro" id="IPR015424">
    <property type="entry name" value="PyrdxlP-dep_Trfase"/>
</dbReference>
<organism evidence="8 9">
    <name type="scientific">Idiomarina xiamenensis 10-D-4</name>
    <dbReference type="NCBI Taxonomy" id="740709"/>
    <lineage>
        <taxon>Bacteria</taxon>
        <taxon>Pseudomonadati</taxon>
        <taxon>Pseudomonadota</taxon>
        <taxon>Gammaproteobacteria</taxon>
        <taxon>Alteromonadales</taxon>
        <taxon>Idiomarinaceae</taxon>
        <taxon>Idiomarina</taxon>
    </lineage>
</organism>
<evidence type="ECO:0000256" key="3">
    <source>
        <dbReference type="ARBA" id="ARBA00011881"/>
    </source>
</evidence>
<accession>K2KFK7</accession>
<comment type="similarity">
    <text evidence="2">Belongs to the threonine aldolase family.</text>
</comment>
<dbReference type="Gene3D" id="3.40.640.10">
    <property type="entry name" value="Type I PLP-dependent aspartate aminotransferase-like (Major domain)"/>
    <property type="match status" value="1"/>
</dbReference>
<reference evidence="8 9" key="1">
    <citation type="journal article" date="2012" name="J. Bacteriol.">
        <title>Genome Sequence of Idiomarina xiamenensis Type Strain 10-D-4.</title>
        <authorList>
            <person name="Lai Q."/>
            <person name="Wang L."/>
            <person name="Wang W."/>
            <person name="Shao Z."/>
        </authorList>
    </citation>
    <scope>NUCLEOTIDE SEQUENCE [LARGE SCALE GENOMIC DNA]</scope>
    <source>
        <strain evidence="8 9">10-D-4</strain>
    </source>
</reference>
<dbReference type="GO" id="GO:0006567">
    <property type="term" value="P:L-threonine catabolic process"/>
    <property type="evidence" value="ECO:0007669"/>
    <property type="project" value="TreeGrafter"/>
</dbReference>
<dbReference type="InterPro" id="IPR023603">
    <property type="entry name" value="Low_specificity_L-TA-like"/>
</dbReference>
<dbReference type="EMBL" id="AMRG01000013">
    <property type="protein sequence ID" value="EKE81449.1"/>
    <property type="molecule type" value="Genomic_DNA"/>
</dbReference>
<evidence type="ECO:0000313" key="8">
    <source>
        <dbReference type="EMBL" id="EKE81449.1"/>
    </source>
</evidence>
<comment type="caution">
    <text evidence="8">The sequence shown here is derived from an EMBL/GenBank/DDBJ whole genome shotgun (WGS) entry which is preliminary data.</text>
</comment>
<dbReference type="OrthoDB" id="9774495at2"/>
<evidence type="ECO:0000256" key="5">
    <source>
        <dbReference type="ARBA" id="ARBA00023239"/>
    </source>
</evidence>
<dbReference type="AlphaFoldDB" id="K2KFK7"/>
<dbReference type="FunFam" id="3.40.640.10:FF:000030">
    <property type="entry name" value="Low-specificity L-threonine aldolase"/>
    <property type="match status" value="1"/>
</dbReference>
<feature type="domain" description="Aromatic amino acid beta-eliminating lyase/threonine aldolase" evidence="7">
    <location>
        <begin position="7"/>
        <end position="287"/>
    </location>
</feature>
<dbReference type="GO" id="GO:0006545">
    <property type="term" value="P:glycine biosynthetic process"/>
    <property type="evidence" value="ECO:0007669"/>
    <property type="project" value="TreeGrafter"/>
</dbReference>
<comment type="cofactor">
    <cofactor evidence="1">
        <name>pyridoxal 5'-phosphate</name>
        <dbReference type="ChEBI" id="CHEBI:597326"/>
    </cofactor>
</comment>
<evidence type="ECO:0000256" key="4">
    <source>
        <dbReference type="ARBA" id="ARBA00022898"/>
    </source>
</evidence>
<gene>
    <name evidence="8" type="ORF">A10D4_10241</name>
</gene>
<dbReference type="InterPro" id="IPR001597">
    <property type="entry name" value="ArAA_b-elim_lyase/Thr_aldolase"/>
</dbReference>
<dbReference type="PANTHER" id="PTHR48097:SF9">
    <property type="entry name" value="L-THREONINE ALDOLASE"/>
    <property type="match status" value="1"/>
</dbReference>
<dbReference type="CDD" id="cd06502">
    <property type="entry name" value="TA_like"/>
    <property type="match status" value="1"/>
</dbReference>
<dbReference type="InterPro" id="IPR015422">
    <property type="entry name" value="PyrdxlP-dep_Trfase_small"/>
</dbReference>
<comment type="subunit">
    <text evidence="3">Homotetramer.</text>
</comment>
<dbReference type="NCBIfam" id="NF007825">
    <property type="entry name" value="PRK10534.1"/>
    <property type="match status" value="1"/>
</dbReference>
<feature type="modified residue" description="N6-(pyridoxal phosphate)lysine" evidence="6">
    <location>
        <position position="201"/>
    </location>
</feature>
<dbReference type="InterPro" id="IPR015421">
    <property type="entry name" value="PyrdxlP-dep_Trfase_major"/>
</dbReference>
<dbReference type="GO" id="GO:0005829">
    <property type="term" value="C:cytosol"/>
    <property type="evidence" value="ECO:0007669"/>
    <property type="project" value="TreeGrafter"/>
</dbReference>
<keyword evidence="5" id="KW-0456">Lyase</keyword>
<protein>
    <submittedName>
        <fullName evidence="8">L-allo-threonine aldolase</fullName>
    </submittedName>
</protein>
<dbReference type="GO" id="GO:0008732">
    <property type="term" value="F:L-allo-threonine aldolase activity"/>
    <property type="evidence" value="ECO:0007669"/>
    <property type="project" value="TreeGrafter"/>
</dbReference>
<proteinExistence type="inferred from homology"/>
<evidence type="ECO:0000256" key="1">
    <source>
        <dbReference type="ARBA" id="ARBA00001933"/>
    </source>
</evidence>
<evidence type="ECO:0000313" key="9">
    <source>
        <dbReference type="Proteomes" id="UP000014115"/>
    </source>
</evidence>
<evidence type="ECO:0000259" key="7">
    <source>
        <dbReference type="Pfam" id="PF01212"/>
    </source>
</evidence>
<dbReference type="Pfam" id="PF01212">
    <property type="entry name" value="Beta_elim_lyase"/>
    <property type="match status" value="1"/>
</dbReference>
<dbReference type="NCBIfam" id="NF041359">
    <property type="entry name" value="GntG_guanitoxin"/>
    <property type="match status" value="1"/>
</dbReference>
<evidence type="ECO:0000256" key="2">
    <source>
        <dbReference type="ARBA" id="ARBA00006966"/>
    </source>
</evidence>
<dbReference type="PATRIC" id="fig|740709.3.peg.2070"/>
<dbReference type="STRING" id="740709.A10D4_10241"/>
<dbReference type="eggNOG" id="COG2008">
    <property type="taxonomic scope" value="Bacteria"/>
</dbReference>
<name>K2KFK7_9GAMM</name>
<dbReference type="PIRSF" id="PIRSF017617">
    <property type="entry name" value="Thr_aldolase"/>
    <property type="match status" value="1"/>
</dbReference>
<sequence>MSARAIDFRSDTVTRPSAAMRDAMATAMVGDDVYSEDPSVNALEQRVADLLGKPAALFCSSGTQSNLLGLLAHCERGDEFIVGQEYHTYRYEAGGASVLGSVVAQTIEVESDGSLDLATVAARIKPDDPHFPRTRLLALENTHTGKVIEQDFMLAARAVADRHGLAMHLDGARLFNAVVASGSDAATLCQPFDSVSVCFSKGLGAPVGSLLCASPALIAKARRLRKMVGGGMRQAGILAAAINYAIDHHIDRLQDDHDHAQQLAEGLQQHPLFSVESVQTNMVYLRFHDAERAQQAQQQLAAQGILVPASQRMRLVTHLDINGADIDTTITAFKALSD</sequence>
<dbReference type="SUPFAM" id="SSF53383">
    <property type="entry name" value="PLP-dependent transferases"/>
    <property type="match status" value="1"/>
</dbReference>